<reference evidence="3" key="1">
    <citation type="submission" date="2022-06" db="EMBL/GenBank/DDBJ databases">
        <title>Ornithinimicrobium HY1793.</title>
        <authorList>
            <person name="Huang Y."/>
        </authorList>
    </citation>
    <scope>NUCLEOTIDE SEQUENCE</scope>
    <source>
        <strain evidence="3">HY1793</strain>
    </source>
</reference>
<evidence type="ECO:0000313" key="3">
    <source>
        <dbReference type="EMBL" id="USQ79266.1"/>
    </source>
</evidence>
<dbReference type="Proteomes" id="UP001056455">
    <property type="component" value="Chromosome"/>
</dbReference>
<feature type="compositionally biased region" description="Polar residues" evidence="1">
    <location>
        <begin position="521"/>
        <end position="532"/>
    </location>
</feature>
<evidence type="ECO:0000256" key="1">
    <source>
        <dbReference type="SAM" id="MobiDB-lite"/>
    </source>
</evidence>
<feature type="signal peptide" evidence="2">
    <location>
        <begin position="1"/>
        <end position="39"/>
    </location>
</feature>
<organism evidence="3 4">
    <name type="scientific">Ornithinimicrobium faecis</name>
    <dbReference type="NCBI Taxonomy" id="2934158"/>
    <lineage>
        <taxon>Bacteria</taxon>
        <taxon>Bacillati</taxon>
        <taxon>Actinomycetota</taxon>
        <taxon>Actinomycetes</taxon>
        <taxon>Micrococcales</taxon>
        <taxon>Ornithinimicrobiaceae</taxon>
        <taxon>Ornithinimicrobium</taxon>
    </lineage>
</organism>
<accession>A0ABY4YRR0</accession>
<dbReference type="PROSITE" id="PS51318">
    <property type="entry name" value="TAT"/>
    <property type="match status" value="1"/>
</dbReference>
<name>A0ABY4YRR0_9MICO</name>
<dbReference type="EMBL" id="CP099489">
    <property type="protein sequence ID" value="USQ79266.1"/>
    <property type="molecule type" value="Genomic_DNA"/>
</dbReference>
<evidence type="ECO:0000256" key="2">
    <source>
        <dbReference type="SAM" id="SignalP"/>
    </source>
</evidence>
<evidence type="ECO:0000313" key="4">
    <source>
        <dbReference type="Proteomes" id="UP001056455"/>
    </source>
</evidence>
<feature type="region of interest" description="Disordered" evidence="1">
    <location>
        <begin position="519"/>
        <end position="560"/>
    </location>
</feature>
<protein>
    <submittedName>
        <fullName evidence="3">WxL domain-containing protein</fullName>
    </submittedName>
</protein>
<dbReference type="InterPro" id="IPR006311">
    <property type="entry name" value="TAT_signal"/>
</dbReference>
<sequence>MHTSPRPAARRSFMTLLAAAPTTAALLIAAGVTPMAAHADGDPYDTVELQARTNLLANDAGHNLPPGSSFNSITPQINENGEVSFRVQYVAGLDPTIGSPGVWFGSGGEGEIVYTGNEGGTIPGEAILNDKGDIAFTLGGGGVDNKLYLYSADTQTAEQVGTSPVLPNSYSSAAVDEDGNIGFQASFSAGRSMAAYRDGMGVFYASDKGVDPNSPFTFFYTAHYNDAGQIAAKVSTSDDKVTEQELRVFNPDGSSEVLLANQAVDPESPYKEFDNGIAVNDEGVIAAVAERVSDGAKVVVRSDGETVTEIAAESADGPVQSVRYFRPDINNAGEVVFRAIGPDGAVIYVGDGEDLVAVATQGDAVTTDLGTAQLGQHNASPVFGGGPTINDNGDVAFAAGVHPEGDNQAEWGTGVFVAYGDTDGSEPPADDASEEIVATIPEDTGEGSLVISVDPDDRTVALPEMDSLGDRLATSGELRPVTVTDSRATNPGWDVSAQVSEFSASEGDDSFAGGFLGWSPSVESSTDGQTVNPGDAVDPGFPSGEGLSVPRQLGSADEGAGTGSAVLGAGLELQIPVDTAPGTYTAVLTITAI</sequence>
<dbReference type="RefSeq" id="WP_252592215.1">
    <property type="nucleotide sequence ID" value="NZ_CP099489.1"/>
</dbReference>
<gene>
    <name evidence="3" type="ORF">NF556_16890</name>
</gene>
<keyword evidence="2" id="KW-0732">Signal</keyword>
<proteinExistence type="predicted"/>
<dbReference type="NCBIfam" id="TIGR05002">
    <property type="entry name" value="NxxGxxAF_repeat"/>
    <property type="match status" value="1"/>
</dbReference>
<keyword evidence="4" id="KW-1185">Reference proteome</keyword>
<feature type="chain" id="PRO_5046250279" evidence="2">
    <location>
        <begin position="40"/>
        <end position="593"/>
    </location>
</feature>